<evidence type="ECO:0000256" key="6">
    <source>
        <dbReference type="ARBA" id="ARBA00022553"/>
    </source>
</evidence>
<evidence type="ECO:0000256" key="14">
    <source>
        <dbReference type="SAM" id="Phobius"/>
    </source>
</evidence>
<evidence type="ECO:0000256" key="10">
    <source>
        <dbReference type="ARBA" id="ARBA00022692"/>
    </source>
</evidence>
<evidence type="ECO:0000256" key="1">
    <source>
        <dbReference type="ARBA" id="ARBA00001401"/>
    </source>
</evidence>
<feature type="transmembrane region" description="Helical" evidence="14">
    <location>
        <begin position="422"/>
        <end position="443"/>
    </location>
</feature>
<dbReference type="CDD" id="cd05569">
    <property type="entry name" value="PTS_IIB_fructose"/>
    <property type="match status" value="2"/>
</dbReference>
<evidence type="ECO:0000313" key="17">
    <source>
        <dbReference type="EMBL" id="RBP39172.1"/>
    </source>
</evidence>
<evidence type="ECO:0000256" key="5">
    <source>
        <dbReference type="ARBA" id="ARBA00022475"/>
    </source>
</evidence>
<dbReference type="NCBIfam" id="TIGR00829">
    <property type="entry name" value="FRU"/>
    <property type="match status" value="2"/>
</dbReference>
<keyword evidence="5" id="KW-1003">Cell membrane</keyword>
<feature type="transmembrane region" description="Helical" evidence="14">
    <location>
        <begin position="268"/>
        <end position="291"/>
    </location>
</feature>
<feature type="domain" description="PTS EIIC type-2" evidence="16">
    <location>
        <begin position="258"/>
        <end position="590"/>
    </location>
</feature>
<dbReference type="PROSITE" id="PS51104">
    <property type="entry name" value="PTS_EIIC_TYPE_2"/>
    <property type="match status" value="1"/>
</dbReference>
<evidence type="ECO:0000256" key="11">
    <source>
        <dbReference type="ARBA" id="ARBA00022777"/>
    </source>
</evidence>
<feature type="transmembrane region" description="Helical" evidence="14">
    <location>
        <begin position="464"/>
        <end position="484"/>
    </location>
</feature>
<keyword evidence="7" id="KW-0762">Sugar transport</keyword>
<dbReference type="Pfam" id="PF02378">
    <property type="entry name" value="PTS_EIIC"/>
    <property type="match status" value="1"/>
</dbReference>
<comment type="caution">
    <text evidence="17">The sequence shown here is derived from an EMBL/GenBank/DDBJ whole genome shotgun (WGS) entry which is preliminary data.</text>
</comment>
<feature type="transmembrane region" description="Helical" evidence="14">
    <location>
        <begin position="551"/>
        <end position="584"/>
    </location>
</feature>
<keyword evidence="8" id="KW-0808">Transferase</keyword>
<dbReference type="InterPro" id="IPR003352">
    <property type="entry name" value="PTS_EIIC"/>
</dbReference>
<dbReference type="InterPro" id="IPR013011">
    <property type="entry name" value="PTS_EIIB_2"/>
</dbReference>
<dbReference type="RefSeq" id="WP_113960931.1">
    <property type="nucleotide sequence ID" value="NZ_QNRR01000010.1"/>
</dbReference>
<dbReference type="GO" id="GO:0016301">
    <property type="term" value="F:kinase activity"/>
    <property type="evidence" value="ECO:0007669"/>
    <property type="project" value="UniProtKB-KW"/>
</dbReference>
<reference evidence="17 18" key="1">
    <citation type="submission" date="2018-06" db="EMBL/GenBank/DDBJ databases">
        <title>Genomic Encyclopedia of Type Strains, Phase IV (KMG-IV): sequencing the most valuable type-strain genomes for metagenomic binning, comparative biology and taxonomic classification.</title>
        <authorList>
            <person name="Goeker M."/>
        </authorList>
    </citation>
    <scope>NUCLEOTIDE SEQUENCE [LARGE SCALE GENOMIC DNA]</scope>
    <source>
        <strain evidence="17 18">DSM 25532</strain>
    </source>
</reference>
<dbReference type="PANTHER" id="PTHR30505:SF0">
    <property type="entry name" value="FRUCTOSE-LIKE PTS SYSTEM EIIBC COMPONENT-RELATED"/>
    <property type="match status" value="1"/>
</dbReference>
<feature type="domain" description="PTS EIIB type-2" evidence="15">
    <location>
        <begin position="1"/>
        <end position="98"/>
    </location>
</feature>
<dbReference type="FunFam" id="3.40.50.2300:FF:000014">
    <property type="entry name" value="PTS system fructose-like transporter subunit IIB"/>
    <property type="match status" value="1"/>
</dbReference>
<organism evidence="17 18">
    <name type="scientific">Roseimicrobium gellanilyticum</name>
    <dbReference type="NCBI Taxonomy" id="748857"/>
    <lineage>
        <taxon>Bacteria</taxon>
        <taxon>Pseudomonadati</taxon>
        <taxon>Verrucomicrobiota</taxon>
        <taxon>Verrucomicrobiia</taxon>
        <taxon>Verrucomicrobiales</taxon>
        <taxon>Verrucomicrobiaceae</taxon>
        <taxon>Roseimicrobium</taxon>
    </lineage>
</organism>
<evidence type="ECO:0000259" key="16">
    <source>
        <dbReference type="PROSITE" id="PS51104"/>
    </source>
</evidence>
<dbReference type="GO" id="GO:0005351">
    <property type="term" value="F:carbohydrate:proton symporter activity"/>
    <property type="evidence" value="ECO:0007669"/>
    <property type="project" value="InterPro"/>
</dbReference>
<dbReference type="Proteomes" id="UP000253426">
    <property type="component" value="Unassembled WGS sequence"/>
</dbReference>
<dbReference type="InterPro" id="IPR003501">
    <property type="entry name" value="PTS_EIIB_2/3"/>
</dbReference>
<dbReference type="Gene3D" id="3.40.50.2300">
    <property type="match status" value="2"/>
</dbReference>
<feature type="transmembrane region" description="Helical" evidence="14">
    <location>
        <begin position="382"/>
        <end position="402"/>
    </location>
</feature>
<dbReference type="Pfam" id="PF02302">
    <property type="entry name" value="PTS_IIB"/>
    <property type="match status" value="2"/>
</dbReference>
<feature type="transmembrane region" description="Helical" evidence="14">
    <location>
        <begin position="523"/>
        <end position="545"/>
    </location>
</feature>
<evidence type="ECO:0000256" key="2">
    <source>
        <dbReference type="ARBA" id="ARBA00004429"/>
    </source>
</evidence>
<proteinExistence type="predicted"/>
<dbReference type="InterPro" id="IPR050864">
    <property type="entry name" value="Bacterial_PTS_Sugar_Transport"/>
</dbReference>
<dbReference type="NCBIfam" id="NF007783">
    <property type="entry name" value="PRK10474.1"/>
    <property type="match status" value="2"/>
</dbReference>
<keyword evidence="9" id="KW-0598">Phosphotransferase system</keyword>
<dbReference type="GO" id="GO:0009401">
    <property type="term" value="P:phosphoenolpyruvate-dependent sugar phosphotransferase system"/>
    <property type="evidence" value="ECO:0007669"/>
    <property type="project" value="UniProtKB-KW"/>
</dbReference>
<dbReference type="NCBIfam" id="TIGR01427">
    <property type="entry name" value="PTS_IIC_fructo"/>
    <property type="match status" value="1"/>
</dbReference>
<dbReference type="PANTHER" id="PTHR30505">
    <property type="entry name" value="FRUCTOSE-LIKE PERMEASE"/>
    <property type="match status" value="1"/>
</dbReference>
<dbReference type="GO" id="GO:0022877">
    <property type="term" value="F:protein-N(PI)-phosphohistidine-fructose phosphotransferase system transporter activity"/>
    <property type="evidence" value="ECO:0007669"/>
    <property type="project" value="InterPro"/>
</dbReference>
<evidence type="ECO:0000256" key="4">
    <source>
        <dbReference type="ARBA" id="ARBA00022448"/>
    </source>
</evidence>
<evidence type="ECO:0000256" key="12">
    <source>
        <dbReference type="ARBA" id="ARBA00022989"/>
    </source>
</evidence>
<dbReference type="EC" id="2.7.1.202" evidence="3"/>
<dbReference type="PROSITE" id="PS51099">
    <property type="entry name" value="PTS_EIIB_TYPE_2"/>
    <property type="match status" value="2"/>
</dbReference>
<evidence type="ECO:0000256" key="9">
    <source>
        <dbReference type="ARBA" id="ARBA00022683"/>
    </source>
</evidence>
<keyword evidence="12 14" id="KW-1133">Transmembrane helix</keyword>
<dbReference type="OrthoDB" id="9782569at2"/>
<protein>
    <recommendedName>
        <fullName evidence="3">protein-N(pi)-phosphohistidine--D-fructose phosphotransferase</fullName>
        <ecNumber evidence="3">2.7.1.202</ecNumber>
    </recommendedName>
</protein>
<dbReference type="AlphaFoldDB" id="A0A366HA87"/>
<feature type="transmembrane region" description="Helical" evidence="14">
    <location>
        <begin position="298"/>
        <end position="324"/>
    </location>
</feature>
<comment type="catalytic activity">
    <reaction evidence="1">
        <text>D-fructose(out) + N(pros)-phospho-L-histidyl-[protein] = D-fructose 1-phosphate(in) + L-histidyl-[protein]</text>
        <dbReference type="Rhea" id="RHEA:49252"/>
        <dbReference type="Rhea" id="RHEA-COMP:9745"/>
        <dbReference type="Rhea" id="RHEA-COMP:9746"/>
        <dbReference type="ChEBI" id="CHEBI:29979"/>
        <dbReference type="ChEBI" id="CHEBI:37721"/>
        <dbReference type="ChEBI" id="CHEBI:58674"/>
        <dbReference type="ChEBI" id="CHEBI:64837"/>
        <dbReference type="EC" id="2.7.1.202"/>
    </reaction>
</comment>
<evidence type="ECO:0000313" key="18">
    <source>
        <dbReference type="Proteomes" id="UP000253426"/>
    </source>
</evidence>
<keyword evidence="13 14" id="KW-0472">Membrane</keyword>
<evidence type="ECO:0000256" key="13">
    <source>
        <dbReference type="ARBA" id="ARBA00023136"/>
    </source>
</evidence>
<evidence type="ECO:0000256" key="8">
    <source>
        <dbReference type="ARBA" id="ARBA00022679"/>
    </source>
</evidence>
<dbReference type="EMBL" id="QNRR01000010">
    <property type="protein sequence ID" value="RBP39172.1"/>
    <property type="molecule type" value="Genomic_DNA"/>
</dbReference>
<keyword evidence="4" id="KW-0813">Transport</keyword>
<comment type="subcellular location">
    <subcellularLocation>
        <location evidence="2">Cell inner membrane</location>
        <topology evidence="2">Multi-pass membrane protein</topology>
    </subcellularLocation>
</comment>
<dbReference type="InterPro" id="IPR006327">
    <property type="entry name" value="PTS_IIC_fruc"/>
</dbReference>
<gene>
    <name evidence="17" type="ORF">DES53_110196</name>
</gene>
<dbReference type="GO" id="GO:0090563">
    <property type="term" value="F:protein-phosphocysteine-sugar phosphotransferase activity"/>
    <property type="evidence" value="ECO:0007669"/>
    <property type="project" value="TreeGrafter"/>
</dbReference>
<feature type="transmembrane region" description="Helical" evidence="14">
    <location>
        <begin position="344"/>
        <end position="362"/>
    </location>
</feature>
<evidence type="ECO:0000256" key="3">
    <source>
        <dbReference type="ARBA" id="ARBA00012799"/>
    </source>
</evidence>
<evidence type="ECO:0000256" key="7">
    <source>
        <dbReference type="ARBA" id="ARBA00022597"/>
    </source>
</evidence>
<dbReference type="GO" id="GO:0005886">
    <property type="term" value="C:plasma membrane"/>
    <property type="evidence" value="ECO:0007669"/>
    <property type="project" value="UniProtKB-SubCell"/>
</dbReference>
<dbReference type="InterPro" id="IPR013014">
    <property type="entry name" value="PTS_EIIC_2"/>
</dbReference>
<dbReference type="SUPFAM" id="SSF52794">
    <property type="entry name" value="PTS system IIB component-like"/>
    <property type="match status" value="2"/>
</dbReference>
<name>A0A366HA87_9BACT</name>
<sequence>MKIVALTSCPTGIAHTFLAAEALKKTAQVMGHAMQVETQGASGAGDVLTDETIAAADVVILATDIRVDTSRFVGKPTVEVPVSEAIRDTRRVIEQAIAKVPTQEVAVSVAAPTPAPAPAALAAIPPAPAGTKRIVAITSCPTGIAHTFMAAEALQKAAKALGYEIKVETQGSVGAKNKLTSEDIAAADAVVVAAETKVDTAPFTGKRLFMTSTKHAMHSGREVIEMALKKPEAAAGGMNLASSVEAAKAARSAARTGPYKHLMTGVSYMLPIVIAGGLAIALAFAFGGIYAGDQKGTLAAALSQIGGGAAFHLFVAVLSGFIAFSIADRPGIAPGMVGGLLAQNLGAGFLGGIASGFLAGYLTKFLADKIKLPTTLEGLKPVLILPFLSTVLVGLAMIYVIAPPVQGILTAMTDWLNGMRGTNAALLGIILGSMMAFDMGGPVNKAAYTFAVGLLASKVYTPMAAVMAAGMTPPLGLALASFLFKNRFDADERSASAPALVLGLSFITEGAIPFAAKDPLRVIPALILGSATAGAISMMSNVQFLVPHGGIFAAIIPGAVTHLLAYLVAIVAGTVVTAGAIFFLKKPIAA</sequence>
<dbReference type="InterPro" id="IPR003353">
    <property type="entry name" value="PTS_IIB_fruc"/>
</dbReference>
<accession>A0A366HA87</accession>
<feature type="domain" description="PTS EIIB type-2" evidence="15">
    <location>
        <begin position="134"/>
        <end position="229"/>
    </location>
</feature>
<keyword evidence="10 14" id="KW-0812">Transmembrane</keyword>
<dbReference type="InterPro" id="IPR036095">
    <property type="entry name" value="PTS_EIIB-like_sf"/>
</dbReference>
<keyword evidence="6" id="KW-0597">Phosphoprotein</keyword>
<keyword evidence="18" id="KW-1185">Reference proteome</keyword>
<evidence type="ECO:0000259" key="15">
    <source>
        <dbReference type="PROSITE" id="PS51099"/>
    </source>
</evidence>
<keyword evidence="11" id="KW-0418">Kinase</keyword>